<dbReference type="InterPro" id="IPR007527">
    <property type="entry name" value="Znf_SWIM"/>
</dbReference>
<dbReference type="AlphaFoldDB" id="A0AAV1UVS6"/>
<protein>
    <recommendedName>
        <fullName evidence="2">SWIM-type domain-containing protein</fullName>
    </recommendedName>
</protein>
<evidence type="ECO:0000313" key="3">
    <source>
        <dbReference type="EMBL" id="CAK7938555.1"/>
    </source>
</evidence>
<keyword evidence="1" id="KW-0863">Zinc-finger</keyword>
<dbReference type="EMBL" id="CAKLBY020000231">
    <property type="protein sequence ID" value="CAK7938555.1"/>
    <property type="molecule type" value="Genomic_DNA"/>
</dbReference>
<name>A0AAV1UVS6_9STRA</name>
<evidence type="ECO:0000313" key="4">
    <source>
        <dbReference type="Proteomes" id="UP001162060"/>
    </source>
</evidence>
<evidence type="ECO:0000256" key="1">
    <source>
        <dbReference type="PROSITE-ProRule" id="PRU00325"/>
    </source>
</evidence>
<reference evidence="3" key="1">
    <citation type="submission" date="2024-01" db="EMBL/GenBank/DDBJ databases">
        <authorList>
            <person name="Webb A."/>
        </authorList>
    </citation>
    <scope>NUCLEOTIDE SEQUENCE</scope>
    <source>
        <strain evidence="3">Pm1</strain>
    </source>
</reference>
<gene>
    <name evidence="3" type="ORF">PM001_LOCUS23705</name>
</gene>
<keyword evidence="1" id="KW-0862">Zinc</keyword>
<dbReference type="PROSITE" id="PS50966">
    <property type="entry name" value="ZF_SWIM"/>
    <property type="match status" value="1"/>
</dbReference>
<dbReference type="PANTHER" id="PTHR31973:SF187">
    <property type="entry name" value="MUTATOR TRANSPOSASE MUDRA PROTEIN"/>
    <property type="match status" value="1"/>
</dbReference>
<dbReference type="Proteomes" id="UP001162060">
    <property type="component" value="Unassembled WGS sequence"/>
</dbReference>
<accession>A0AAV1UVS6</accession>
<dbReference type="GO" id="GO:0008270">
    <property type="term" value="F:zinc ion binding"/>
    <property type="evidence" value="ECO:0007669"/>
    <property type="project" value="UniProtKB-KW"/>
</dbReference>
<comment type="caution">
    <text evidence="3">The sequence shown here is derived from an EMBL/GenBank/DDBJ whole genome shotgun (WGS) entry which is preliminary data.</text>
</comment>
<feature type="domain" description="SWIM-type" evidence="2">
    <location>
        <begin position="533"/>
        <end position="577"/>
    </location>
</feature>
<proteinExistence type="predicted"/>
<keyword evidence="1" id="KW-0479">Metal-binding</keyword>
<sequence length="721" mass="79279">MTIIENASAVASPDPHSEGIVVSGPRDATEGPPLVKGMRFKDSKTAFYAVQDYALFHNKQVKVDRRGGKHRKMVCASSEPCPFFVRLYLHNSKTDKTWYVSSAELAHAPECTSTAKPTQRQLVESLSFQQALASTPDGTAAQLLQRLQGKANLRTVYRAKQMMKRELQVQVGNSFRKIPSLLRNFSALNPGSFARHEVSDRQSKVPGAFARAFVSCHVFTDSTTFNQQIYGLEVRPCHNSKANYQGVQIFLLGKDGNMCNVTIAAACCDAPSSENYRWFFRCVEESGVNLRYCPVLCKIDAELMAVETELALTLRYCTKYVIEHELVQLETFSRHHHALVWGLQGSETEAEYDSRLEWIGTACGPRVESYLRQFPMERWVVAGNIGKVAMYGWRSRTFVETSEREQQVDAGAGHGLGIGGLDLGGSCGVENTEVRTAPAALSLNASARPANATAESAGPSAKGLDRYRDMLPFTFFETIMASFMQDAFERSMLATSWKRQNRKVTQGAQDLYDAQCKRIGEYKVGRASETVAFVTKVNNDAGVRRCVDLHASTCTCGFIDQYALPCRHLIAVLLFCEQMDSVIDRFAPGYLVENYAMAFREKVVELPLESALGKDFARVSSARTATVQRTRTSSASRDNKDLDATLCSGANRTAPASDVAAIAVRSATEGFHAEPGAAQARVRLCKKCRGPGHNSRSCSVTTVTSEQTPGCNGNIVGNHGL</sequence>
<dbReference type="PANTHER" id="PTHR31973">
    <property type="entry name" value="POLYPROTEIN, PUTATIVE-RELATED"/>
    <property type="match status" value="1"/>
</dbReference>
<organism evidence="3 4">
    <name type="scientific">Peronospora matthiolae</name>
    <dbReference type="NCBI Taxonomy" id="2874970"/>
    <lineage>
        <taxon>Eukaryota</taxon>
        <taxon>Sar</taxon>
        <taxon>Stramenopiles</taxon>
        <taxon>Oomycota</taxon>
        <taxon>Peronosporomycetes</taxon>
        <taxon>Peronosporales</taxon>
        <taxon>Peronosporaceae</taxon>
        <taxon>Peronospora</taxon>
    </lineage>
</organism>
<dbReference type="Pfam" id="PF04434">
    <property type="entry name" value="SWIM"/>
    <property type="match status" value="1"/>
</dbReference>
<evidence type="ECO:0000259" key="2">
    <source>
        <dbReference type="PROSITE" id="PS50966"/>
    </source>
</evidence>